<feature type="domain" description="Methyltransferase" evidence="4">
    <location>
        <begin position="55"/>
        <end position="150"/>
    </location>
</feature>
<dbReference type="RefSeq" id="WP_083063876.1">
    <property type="nucleotide sequence ID" value="NZ_MVHG01000010.1"/>
</dbReference>
<dbReference type="OrthoDB" id="3825914at2"/>
<evidence type="ECO:0000256" key="2">
    <source>
        <dbReference type="ARBA" id="ARBA00022679"/>
    </source>
</evidence>
<dbReference type="CDD" id="cd02440">
    <property type="entry name" value="AdoMet_MTases"/>
    <property type="match status" value="1"/>
</dbReference>
<comment type="caution">
    <text evidence="5">The sequence shown here is derived from an EMBL/GenBank/DDBJ whole genome shotgun (WGS) entry which is preliminary data.</text>
</comment>
<dbReference type="AlphaFoldDB" id="A0A1W9ZM54"/>
<dbReference type="GO" id="GO:0032259">
    <property type="term" value="P:methylation"/>
    <property type="evidence" value="ECO:0007669"/>
    <property type="project" value="UniProtKB-KW"/>
</dbReference>
<keyword evidence="6" id="KW-1185">Reference proteome</keyword>
<evidence type="ECO:0000256" key="1">
    <source>
        <dbReference type="ARBA" id="ARBA00022603"/>
    </source>
</evidence>
<keyword evidence="1 5" id="KW-0489">Methyltransferase</keyword>
<dbReference type="Pfam" id="PF13649">
    <property type="entry name" value="Methyltransf_25"/>
    <property type="match status" value="1"/>
</dbReference>
<evidence type="ECO:0000256" key="3">
    <source>
        <dbReference type="ARBA" id="ARBA00022691"/>
    </source>
</evidence>
<evidence type="ECO:0000313" key="6">
    <source>
        <dbReference type="Proteomes" id="UP000192707"/>
    </source>
</evidence>
<dbReference type="GO" id="GO:0008168">
    <property type="term" value="F:methyltransferase activity"/>
    <property type="evidence" value="ECO:0007669"/>
    <property type="project" value="UniProtKB-KW"/>
</dbReference>
<dbReference type="EMBL" id="MVHG01000010">
    <property type="protein sequence ID" value="ORA18579.1"/>
    <property type="molecule type" value="Genomic_DNA"/>
</dbReference>
<dbReference type="PANTHER" id="PTHR43464">
    <property type="entry name" value="METHYLTRANSFERASE"/>
    <property type="match status" value="1"/>
</dbReference>
<dbReference type="SUPFAM" id="SSF53335">
    <property type="entry name" value="S-adenosyl-L-methionine-dependent methyltransferases"/>
    <property type="match status" value="1"/>
</dbReference>
<keyword evidence="2 5" id="KW-0808">Transferase</keyword>
<evidence type="ECO:0000259" key="4">
    <source>
        <dbReference type="Pfam" id="PF13649"/>
    </source>
</evidence>
<dbReference type="InterPro" id="IPR029063">
    <property type="entry name" value="SAM-dependent_MTases_sf"/>
</dbReference>
<protein>
    <submittedName>
        <fullName evidence="5">SAM-dependent methyltransferase</fullName>
    </submittedName>
</protein>
<sequence>MTTAPFDPNDPTRFEEMYRDQRTSHGLPAATPWDIGGPQPVVQQLVALGAIKGEVLDPGTGPGHHAIYYASKGFSATGIDGSATAIERARENAQKAGVSVNFELADATKLDGFDGRFDTVVDCAFYHTFSTEPELRSSYVRALHRATKPGARLYMYEFGEHNVNGFKMLRSLSENDFRDVLPDGGWEITYLGTTTYRVNVSVESIEAMAARNPDMADQAEKLLERFRVIEPWLEGERAHAPFWEVHATRVD</sequence>
<organism evidence="5 6">
    <name type="scientific">Mycobacterium arosiense ATCC BAA-1401 = DSM 45069</name>
    <dbReference type="NCBI Taxonomy" id="1265311"/>
    <lineage>
        <taxon>Bacteria</taxon>
        <taxon>Bacillati</taxon>
        <taxon>Actinomycetota</taxon>
        <taxon>Actinomycetes</taxon>
        <taxon>Mycobacteriales</taxon>
        <taxon>Mycobacteriaceae</taxon>
        <taxon>Mycobacterium</taxon>
        <taxon>Mycobacterium avium complex (MAC)</taxon>
    </lineage>
</organism>
<accession>A0A1W9ZM54</accession>
<dbReference type="PANTHER" id="PTHR43464:SF19">
    <property type="entry name" value="UBIQUINONE BIOSYNTHESIS O-METHYLTRANSFERASE, MITOCHONDRIAL"/>
    <property type="match status" value="1"/>
</dbReference>
<dbReference type="Gene3D" id="3.40.50.150">
    <property type="entry name" value="Vaccinia Virus protein VP39"/>
    <property type="match status" value="1"/>
</dbReference>
<gene>
    <name evidence="5" type="ORF">BST14_07105</name>
</gene>
<proteinExistence type="predicted"/>
<keyword evidence="3" id="KW-0949">S-adenosyl-L-methionine</keyword>
<reference evidence="5 6" key="1">
    <citation type="submission" date="2016-12" db="EMBL/GenBank/DDBJ databases">
        <title>The new phylogeny of genus Mycobacterium.</title>
        <authorList>
            <person name="Tortoli E."/>
            <person name="Trovato A."/>
            <person name="Cirillo D.M."/>
        </authorList>
    </citation>
    <scope>NUCLEOTIDE SEQUENCE [LARGE SCALE GENOMIC DNA]</scope>
    <source>
        <strain evidence="5 6">DSM 45069</strain>
    </source>
</reference>
<name>A0A1W9ZM54_MYCAI</name>
<evidence type="ECO:0000313" key="5">
    <source>
        <dbReference type="EMBL" id="ORA18579.1"/>
    </source>
</evidence>
<dbReference type="Proteomes" id="UP000192707">
    <property type="component" value="Unassembled WGS sequence"/>
</dbReference>
<dbReference type="InterPro" id="IPR041698">
    <property type="entry name" value="Methyltransf_25"/>
</dbReference>